<protein>
    <submittedName>
        <fullName evidence="7">Methylsterol monooxygenase 1</fullName>
    </submittedName>
</protein>
<keyword evidence="7" id="KW-0560">Oxidoreductase</keyword>
<dbReference type="AlphaFoldDB" id="A0AAD9F3E0"/>
<proteinExistence type="predicted"/>
<dbReference type="GO" id="GO:0005506">
    <property type="term" value="F:iron ion binding"/>
    <property type="evidence" value="ECO:0007669"/>
    <property type="project" value="InterPro"/>
</dbReference>
<evidence type="ECO:0000256" key="4">
    <source>
        <dbReference type="ARBA" id="ARBA00023136"/>
    </source>
</evidence>
<dbReference type="EMBL" id="JASDAP010000020">
    <property type="protein sequence ID" value="KAK1886836.1"/>
    <property type="molecule type" value="Genomic_DNA"/>
</dbReference>
<dbReference type="PANTHER" id="PTHR11863">
    <property type="entry name" value="STEROL DESATURASE"/>
    <property type="match status" value="1"/>
</dbReference>
<evidence type="ECO:0000256" key="2">
    <source>
        <dbReference type="ARBA" id="ARBA00022692"/>
    </source>
</evidence>
<feature type="transmembrane region" description="Helical" evidence="5">
    <location>
        <begin position="225"/>
        <end position="250"/>
    </location>
</feature>
<keyword evidence="2 5" id="KW-0812">Transmembrane</keyword>
<dbReference type="Proteomes" id="UP001228049">
    <property type="component" value="Unassembled WGS sequence"/>
</dbReference>
<evidence type="ECO:0000313" key="8">
    <source>
        <dbReference type="Proteomes" id="UP001228049"/>
    </source>
</evidence>
<feature type="transmembrane region" description="Helical" evidence="5">
    <location>
        <begin position="109"/>
        <end position="132"/>
    </location>
</feature>
<dbReference type="Pfam" id="PF04116">
    <property type="entry name" value="FA_hydroxylase"/>
    <property type="match status" value="1"/>
</dbReference>
<gene>
    <name evidence="7" type="ORF">KUDE01_030551</name>
</gene>
<comment type="caution">
    <text evidence="7">The sequence shown here is derived from an EMBL/GenBank/DDBJ whole genome shotgun (WGS) entry which is preliminary data.</text>
</comment>
<sequence length="324" mass="38143">MPRTNQRSGSAPRRQSPLLSTNQLVRYDCTSYGRLPHCQVDGTIRDKSSLLSCIHLTLTIMEVNGTADILSSAYLAVEYMDAVLPENPLQPSMKHAWDYMMDNYTKFQIATWGSLIVHELIYFLFCLPGFLFQFLPFMQKYKIQQLPLICGTYYFTEFFNIPYDWDSMPRWSVECFGCAVVEDTWHYFLHRALHHRKIYKHIHKVHHEFTSPFGMQAEYAHPAETLILGTGFFIGIMMFCNHVFLLWAWVSFRLLETIDVHSGYDIPMNPLHLIPFYAGTRFHDFHHMNFVGNYASTFTWWDKLLMTDSQYNKHQEKLGDKKEQ</sequence>
<keyword evidence="7" id="KW-0503">Monooxygenase</keyword>
<evidence type="ECO:0000256" key="1">
    <source>
        <dbReference type="ARBA" id="ARBA00004370"/>
    </source>
</evidence>
<dbReference type="GO" id="GO:0004497">
    <property type="term" value="F:monooxygenase activity"/>
    <property type="evidence" value="ECO:0007669"/>
    <property type="project" value="UniProtKB-KW"/>
</dbReference>
<evidence type="ECO:0000313" key="7">
    <source>
        <dbReference type="EMBL" id="KAK1886836.1"/>
    </source>
</evidence>
<evidence type="ECO:0000256" key="3">
    <source>
        <dbReference type="ARBA" id="ARBA00022989"/>
    </source>
</evidence>
<accession>A0AAD9F3E0</accession>
<comment type="subcellular location">
    <subcellularLocation>
        <location evidence="1">Membrane</location>
    </subcellularLocation>
</comment>
<keyword evidence="4 5" id="KW-0472">Membrane</keyword>
<evidence type="ECO:0000259" key="6">
    <source>
        <dbReference type="Pfam" id="PF04116"/>
    </source>
</evidence>
<organism evidence="7 8">
    <name type="scientific">Dissostichus eleginoides</name>
    <name type="common">Patagonian toothfish</name>
    <name type="synonym">Dissostichus amissus</name>
    <dbReference type="NCBI Taxonomy" id="100907"/>
    <lineage>
        <taxon>Eukaryota</taxon>
        <taxon>Metazoa</taxon>
        <taxon>Chordata</taxon>
        <taxon>Craniata</taxon>
        <taxon>Vertebrata</taxon>
        <taxon>Euteleostomi</taxon>
        <taxon>Actinopterygii</taxon>
        <taxon>Neopterygii</taxon>
        <taxon>Teleostei</taxon>
        <taxon>Neoteleostei</taxon>
        <taxon>Acanthomorphata</taxon>
        <taxon>Eupercaria</taxon>
        <taxon>Perciformes</taxon>
        <taxon>Notothenioidei</taxon>
        <taxon>Nototheniidae</taxon>
        <taxon>Dissostichus</taxon>
    </lineage>
</organism>
<dbReference type="InterPro" id="IPR050307">
    <property type="entry name" value="Sterol_Desaturase_Related"/>
</dbReference>
<keyword evidence="3 5" id="KW-1133">Transmembrane helix</keyword>
<dbReference type="InterPro" id="IPR006694">
    <property type="entry name" value="Fatty_acid_hydroxylase"/>
</dbReference>
<reference evidence="7" key="1">
    <citation type="submission" date="2023-04" db="EMBL/GenBank/DDBJ databases">
        <title>Chromosome-level genome of Chaenocephalus aceratus.</title>
        <authorList>
            <person name="Park H."/>
        </authorList>
    </citation>
    <scope>NUCLEOTIDE SEQUENCE</scope>
    <source>
        <strain evidence="7">DE</strain>
        <tissue evidence="7">Muscle</tissue>
    </source>
</reference>
<dbReference type="GO" id="GO:0016020">
    <property type="term" value="C:membrane"/>
    <property type="evidence" value="ECO:0007669"/>
    <property type="project" value="UniProtKB-SubCell"/>
</dbReference>
<feature type="domain" description="Fatty acid hydroxylase" evidence="6">
    <location>
        <begin position="177"/>
        <end position="307"/>
    </location>
</feature>
<evidence type="ECO:0000256" key="5">
    <source>
        <dbReference type="SAM" id="Phobius"/>
    </source>
</evidence>
<name>A0AAD9F3E0_DISEL</name>
<keyword evidence="8" id="KW-1185">Reference proteome</keyword>
<dbReference type="GO" id="GO:0008610">
    <property type="term" value="P:lipid biosynthetic process"/>
    <property type="evidence" value="ECO:0007669"/>
    <property type="project" value="InterPro"/>
</dbReference>